<dbReference type="EMBL" id="JALD01000050">
    <property type="protein sequence ID" value="EUD10572.1"/>
    <property type="molecule type" value="Genomic_DNA"/>
</dbReference>
<sequence>MTQLNLQQHKYKLTGSSVNKFKSNKKQYKLSSIGKLFIFFSILFLFFIFASVF</sequence>
<protein>
    <submittedName>
        <fullName evidence="2">Uncharacterized protein</fullName>
    </submittedName>
</protein>
<evidence type="ECO:0000313" key="2">
    <source>
        <dbReference type="EMBL" id="EUD10572.1"/>
    </source>
</evidence>
<proteinExistence type="predicted"/>
<gene>
    <name evidence="2" type="ORF">HMPREF1563_2255</name>
</gene>
<reference evidence="2 3" key="1">
    <citation type="submission" date="2014-01" db="EMBL/GenBank/DDBJ databases">
        <authorList>
            <person name="Durkin A.S."/>
            <person name="McCorrison J."/>
            <person name="Torralba M."/>
            <person name="Gillis M."/>
            <person name="Haft D.H."/>
            <person name="Methe B."/>
            <person name="Sutton G."/>
            <person name="Nelson K.E."/>
        </authorList>
    </citation>
    <scope>NUCLEOTIDE SEQUENCE [LARGE SCALE GENOMIC DNA]</scope>
    <source>
        <strain evidence="2 3">205/92</strain>
    </source>
</reference>
<evidence type="ECO:0000256" key="1">
    <source>
        <dbReference type="SAM" id="Phobius"/>
    </source>
</evidence>
<keyword evidence="1" id="KW-0812">Transmembrane</keyword>
<evidence type="ECO:0000313" key="3">
    <source>
        <dbReference type="Proteomes" id="UP000022311"/>
    </source>
</evidence>
<accession>A0AAV3M3Y9</accession>
<name>A0AAV3M3Y9_9GAMM</name>
<keyword evidence="1" id="KW-1133">Transmembrane helix</keyword>
<dbReference type="Proteomes" id="UP000022311">
    <property type="component" value="Unassembled WGS sequence"/>
</dbReference>
<organism evidence="2 3">
    <name type="scientific">Providencia alcalifaciens 205/92</name>
    <dbReference type="NCBI Taxonomy" id="1256988"/>
    <lineage>
        <taxon>Bacteria</taxon>
        <taxon>Pseudomonadati</taxon>
        <taxon>Pseudomonadota</taxon>
        <taxon>Gammaproteobacteria</taxon>
        <taxon>Enterobacterales</taxon>
        <taxon>Morganellaceae</taxon>
        <taxon>Providencia</taxon>
    </lineage>
</organism>
<dbReference type="AlphaFoldDB" id="A0AAV3M3Y9"/>
<comment type="caution">
    <text evidence="2">The sequence shown here is derived from an EMBL/GenBank/DDBJ whole genome shotgun (WGS) entry which is preliminary data.</text>
</comment>
<keyword evidence="1" id="KW-0472">Membrane</keyword>
<feature type="transmembrane region" description="Helical" evidence="1">
    <location>
        <begin position="32"/>
        <end position="52"/>
    </location>
</feature>